<keyword evidence="4" id="KW-1185">Reference proteome</keyword>
<dbReference type="PANTHER" id="PTHR47332:SF4">
    <property type="entry name" value="SET DOMAIN-CONTAINING PROTEIN 5"/>
    <property type="match status" value="1"/>
</dbReference>
<feature type="compositionally biased region" description="Polar residues" evidence="1">
    <location>
        <begin position="91"/>
        <end position="102"/>
    </location>
</feature>
<evidence type="ECO:0000256" key="1">
    <source>
        <dbReference type="SAM" id="MobiDB-lite"/>
    </source>
</evidence>
<gene>
    <name evidence="3" type="ORF">VTJ49DRAFT_3747</name>
</gene>
<evidence type="ECO:0000259" key="2">
    <source>
        <dbReference type="PROSITE" id="PS50280"/>
    </source>
</evidence>
<feature type="region of interest" description="Disordered" evidence="1">
    <location>
        <begin position="1"/>
        <end position="168"/>
    </location>
</feature>
<dbReference type="EMBL" id="JAZGSY010000291">
    <property type="protein sequence ID" value="KAL1837467.1"/>
    <property type="molecule type" value="Genomic_DNA"/>
</dbReference>
<dbReference type="PROSITE" id="PS50280">
    <property type="entry name" value="SET"/>
    <property type="match status" value="1"/>
</dbReference>
<organism evidence="3 4">
    <name type="scientific">Humicola insolens</name>
    <name type="common">Soft-rot fungus</name>
    <dbReference type="NCBI Taxonomy" id="85995"/>
    <lineage>
        <taxon>Eukaryota</taxon>
        <taxon>Fungi</taxon>
        <taxon>Dikarya</taxon>
        <taxon>Ascomycota</taxon>
        <taxon>Pezizomycotina</taxon>
        <taxon>Sordariomycetes</taxon>
        <taxon>Sordariomycetidae</taxon>
        <taxon>Sordariales</taxon>
        <taxon>Chaetomiaceae</taxon>
        <taxon>Mycothermus</taxon>
    </lineage>
</organism>
<evidence type="ECO:0000313" key="4">
    <source>
        <dbReference type="Proteomes" id="UP001583172"/>
    </source>
</evidence>
<dbReference type="InterPro" id="IPR001214">
    <property type="entry name" value="SET_dom"/>
</dbReference>
<accession>A0ABR3V7B1</accession>
<dbReference type="InterPro" id="IPR053185">
    <property type="entry name" value="SET_domain_protein"/>
</dbReference>
<dbReference type="InterPro" id="IPR046341">
    <property type="entry name" value="SET_dom_sf"/>
</dbReference>
<name>A0ABR3V7B1_HUMIN</name>
<feature type="compositionally biased region" description="Polar residues" evidence="1">
    <location>
        <begin position="24"/>
        <end position="34"/>
    </location>
</feature>
<sequence>MADISPMNSAKFPVGCEVTDDSSDGSNEITSQVVSKRDHDESSSAMPHLPDTTSTPSEPIHQDEPNSTRRVATAADKDSGQLHMPGGENTQGGAQDNANGDQHGNADDSNKTVSLHLSEATPSGELTPRTSGFTSDAVDDEHISDNDLSVTPFTIPSSPNEPSHQAGGNWAEMLTNMLDDLMIGHIAPPPSPASLDPAVPNTPVLPTLSAFPSPAHSSPSTRSTLSPATRAAVPSRSESPPPRLEEDQAEALAALIQEPTVFSNEYFVVRRSSLAGLGAFAARDLRCGETILVEQPLLLTTHFSLLLDYYTLSEEARQEYLSLHGAEDGDSLTRIERIGRYNAFLLPDPPATSPRRGEPAPSARIAIFAVASRFNHACLPSPRRNVSYAVDGETGAIAMTVCAEGGAPRGEELLISYGGTPAELYAAYGFRCECGGCAGLTDEEVERMEEGWWGTWEG</sequence>
<protein>
    <recommendedName>
        <fullName evidence="2">SET domain-containing protein</fullName>
    </recommendedName>
</protein>
<dbReference type="PANTHER" id="PTHR47332">
    <property type="entry name" value="SET DOMAIN-CONTAINING PROTEIN 5"/>
    <property type="match status" value="1"/>
</dbReference>
<comment type="caution">
    <text evidence="3">The sequence shown here is derived from an EMBL/GenBank/DDBJ whole genome shotgun (WGS) entry which is preliminary data.</text>
</comment>
<dbReference type="Proteomes" id="UP001583172">
    <property type="component" value="Unassembled WGS sequence"/>
</dbReference>
<feature type="domain" description="SET" evidence="2">
    <location>
        <begin position="265"/>
        <end position="418"/>
    </location>
</feature>
<evidence type="ECO:0000313" key="3">
    <source>
        <dbReference type="EMBL" id="KAL1837467.1"/>
    </source>
</evidence>
<proteinExistence type="predicted"/>
<dbReference type="SUPFAM" id="SSF82199">
    <property type="entry name" value="SET domain"/>
    <property type="match status" value="1"/>
</dbReference>
<reference evidence="3 4" key="1">
    <citation type="journal article" date="2024" name="Commun. Biol.">
        <title>Comparative genomic analysis of thermophilic fungi reveals convergent evolutionary adaptations and gene losses.</title>
        <authorList>
            <person name="Steindorff A.S."/>
            <person name="Aguilar-Pontes M.V."/>
            <person name="Robinson A.J."/>
            <person name="Andreopoulos B."/>
            <person name="LaButti K."/>
            <person name="Kuo A."/>
            <person name="Mondo S."/>
            <person name="Riley R."/>
            <person name="Otillar R."/>
            <person name="Haridas S."/>
            <person name="Lipzen A."/>
            <person name="Grimwood J."/>
            <person name="Schmutz J."/>
            <person name="Clum A."/>
            <person name="Reid I.D."/>
            <person name="Moisan M.C."/>
            <person name="Butler G."/>
            <person name="Nguyen T.T.M."/>
            <person name="Dewar K."/>
            <person name="Conant G."/>
            <person name="Drula E."/>
            <person name="Henrissat B."/>
            <person name="Hansel C."/>
            <person name="Singer S."/>
            <person name="Hutchinson M.I."/>
            <person name="de Vries R.P."/>
            <person name="Natvig D.O."/>
            <person name="Powell A.J."/>
            <person name="Tsang A."/>
            <person name="Grigoriev I.V."/>
        </authorList>
    </citation>
    <scope>NUCLEOTIDE SEQUENCE [LARGE SCALE GENOMIC DNA]</scope>
    <source>
        <strain evidence="3 4">CBS 620.91</strain>
    </source>
</reference>
<feature type="compositionally biased region" description="Low complexity" evidence="1">
    <location>
        <begin position="209"/>
        <end position="220"/>
    </location>
</feature>
<feature type="region of interest" description="Disordered" evidence="1">
    <location>
        <begin position="206"/>
        <end position="246"/>
    </location>
</feature>
<feature type="compositionally biased region" description="Polar residues" evidence="1">
    <location>
        <begin position="146"/>
        <end position="163"/>
    </location>
</feature>
<dbReference type="CDD" id="cd20071">
    <property type="entry name" value="SET_SMYD"/>
    <property type="match status" value="1"/>
</dbReference>
<dbReference type="Gene3D" id="2.170.270.10">
    <property type="entry name" value="SET domain"/>
    <property type="match status" value="1"/>
</dbReference>